<dbReference type="FunFam" id="3.50.50.80:FF:000004">
    <property type="entry name" value="Ubiquitin-activating enzyme E1-like"/>
    <property type="match status" value="1"/>
</dbReference>
<dbReference type="Gene3D" id="1.10.10.520">
    <property type="entry name" value="Ubiquitin activating enzymes (Uba3). Chain: B, domain 2"/>
    <property type="match status" value="1"/>
</dbReference>
<dbReference type="Proteomes" id="UP000242525">
    <property type="component" value="Unassembled WGS sequence"/>
</dbReference>
<dbReference type="PIRSF" id="PIRSF039133">
    <property type="entry name" value="SUMO_E1B"/>
    <property type="match status" value="1"/>
</dbReference>
<dbReference type="InterPro" id="IPR000594">
    <property type="entry name" value="ThiF_NAD_FAD-bd"/>
</dbReference>
<keyword evidence="3 9" id="KW-0479">Metal-binding</keyword>
<keyword evidence="6 9" id="KW-0862">Zinc</keyword>
<evidence type="ECO:0000256" key="10">
    <source>
        <dbReference type="PIRSR" id="PIRSR039133-1"/>
    </source>
</evidence>
<evidence type="ECO:0000256" key="11">
    <source>
        <dbReference type="PIRSR" id="PIRSR039133-2"/>
    </source>
</evidence>
<feature type="active site" description="Glycyl thioester intermediate" evidence="10">
    <location>
        <position position="179"/>
    </location>
</feature>
<evidence type="ECO:0000256" key="13">
    <source>
        <dbReference type="SAM" id="MobiDB-lite"/>
    </source>
</evidence>
<dbReference type="GO" id="GO:0005737">
    <property type="term" value="C:cytoplasm"/>
    <property type="evidence" value="ECO:0007669"/>
    <property type="project" value="TreeGrafter"/>
</dbReference>
<dbReference type="PROSITE" id="PS51257">
    <property type="entry name" value="PROKAR_LIPOPROTEIN"/>
    <property type="match status" value="1"/>
</dbReference>
<evidence type="ECO:0000256" key="12">
    <source>
        <dbReference type="PIRSR" id="PIRSR039133-3"/>
    </source>
</evidence>
<evidence type="ECO:0000256" key="7">
    <source>
        <dbReference type="ARBA" id="ARBA00022840"/>
    </source>
</evidence>
<dbReference type="Pfam" id="PF14732">
    <property type="entry name" value="UAE_UbL"/>
    <property type="match status" value="1"/>
</dbReference>
<comment type="caution">
    <text evidence="17">The sequence shown here is derived from an EMBL/GenBank/DDBJ whole genome shotgun (WGS) entry which is preliminary data.</text>
</comment>
<reference evidence="17" key="1">
    <citation type="submission" date="2014-03" db="EMBL/GenBank/DDBJ databases">
        <authorList>
            <person name="Casaregola S."/>
        </authorList>
    </citation>
    <scope>NUCLEOTIDE SEQUENCE [LARGE SCALE GENOMIC DNA]</scope>
    <source>
        <strain evidence="17">CLIB 918</strain>
    </source>
</reference>
<evidence type="ECO:0000256" key="8">
    <source>
        <dbReference type="ARBA" id="ARBA00073512"/>
    </source>
</evidence>
<dbReference type="STRING" id="1173061.A0A0J9XK53"/>
<dbReference type="GO" id="GO:0046872">
    <property type="term" value="F:metal ion binding"/>
    <property type="evidence" value="ECO:0007669"/>
    <property type="project" value="UniProtKB-KW"/>
</dbReference>
<keyword evidence="18" id="KW-1185">Reference proteome</keyword>
<dbReference type="GO" id="GO:0005524">
    <property type="term" value="F:ATP binding"/>
    <property type="evidence" value="ECO:0007669"/>
    <property type="project" value="UniProtKB-UniRule"/>
</dbReference>
<dbReference type="EMBL" id="CCBN010000024">
    <property type="protein sequence ID" value="CDO57673.1"/>
    <property type="molecule type" value="Genomic_DNA"/>
</dbReference>
<feature type="binding site" evidence="11">
    <location>
        <begin position="29"/>
        <end position="34"/>
    </location>
    <ligand>
        <name>ATP</name>
        <dbReference type="ChEBI" id="CHEBI:30616"/>
    </ligand>
</feature>
<keyword evidence="5 9" id="KW-0833">Ubl conjugation pathway</keyword>
<evidence type="ECO:0000256" key="9">
    <source>
        <dbReference type="PIRNR" id="PIRNR039133"/>
    </source>
</evidence>
<dbReference type="GO" id="GO:0031510">
    <property type="term" value="C:SUMO activating enzyme complex"/>
    <property type="evidence" value="ECO:0007669"/>
    <property type="project" value="UniProtKB-UniRule"/>
</dbReference>
<evidence type="ECO:0000256" key="1">
    <source>
        <dbReference type="ARBA" id="ARBA00004718"/>
    </source>
</evidence>
<dbReference type="InterPro" id="IPR019572">
    <property type="entry name" value="UBA_E1_SCCH"/>
</dbReference>
<feature type="domain" description="Ubiquitin-activating enzyme SCCH" evidence="15">
    <location>
        <begin position="310"/>
        <end position="367"/>
    </location>
</feature>
<dbReference type="GO" id="GO:0019948">
    <property type="term" value="F:SUMO activating enzyme activity"/>
    <property type="evidence" value="ECO:0007669"/>
    <property type="project" value="UniProtKB-UniRule"/>
</dbReference>
<evidence type="ECO:0000313" key="17">
    <source>
        <dbReference type="EMBL" id="CDO57673.1"/>
    </source>
</evidence>
<organism evidence="17 18">
    <name type="scientific">Geotrichum candidum</name>
    <name type="common">Oospora lactis</name>
    <name type="synonym">Dipodascus geotrichum</name>
    <dbReference type="NCBI Taxonomy" id="1173061"/>
    <lineage>
        <taxon>Eukaryota</taxon>
        <taxon>Fungi</taxon>
        <taxon>Dikarya</taxon>
        <taxon>Ascomycota</taxon>
        <taxon>Saccharomycotina</taxon>
        <taxon>Dipodascomycetes</taxon>
        <taxon>Dipodascales</taxon>
        <taxon>Dipodascaceae</taxon>
        <taxon>Geotrichum</taxon>
    </lineage>
</organism>
<comment type="similarity">
    <text evidence="2 9">Belongs to the ubiquitin-activating E1 family.</text>
</comment>
<comment type="pathway">
    <text evidence="1 9">Protein modification; protein sumoylation.</text>
</comment>
<comment type="subunit">
    <text evidence="9">Heterodimer.</text>
</comment>
<dbReference type="InterPro" id="IPR028077">
    <property type="entry name" value="UAE_UbL_dom"/>
</dbReference>
<feature type="compositionally biased region" description="Acidic residues" evidence="13">
    <location>
        <begin position="557"/>
        <end position="572"/>
    </location>
</feature>
<dbReference type="GO" id="GO:0016925">
    <property type="term" value="P:protein sumoylation"/>
    <property type="evidence" value="ECO:0007669"/>
    <property type="project" value="UniProtKB-UniRule"/>
</dbReference>
<evidence type="ECO:0000259" key="15">
    <source>
        <dbReference type="Pfam" id="PF10585"/>
    </source>
</evidence>
<dbReference type="InterPro" id="IPR035985">
    <property type="entry name" value="Ubiquitin-activating_enz"/>
</dbReference>
<dbReference type="SUPFAM" id="SSF69572">
    <property type="entry name" value="Activating enzymes of the ubiquitin-like proteins"/>
    <property type="match status" value="1"/>
</dbReference>
<evidence type="ECO:0000256" key="2">
    <source>
        <dbReference type="ARBA" id="ARBA00005673"/>
    </source>
</evidence>
<evidence type="ECO:0000259" key="14">
    <source>
        <dbReference type="Pfam" id="PF00899"/>
    </source>
</evidence>
<dbReference type="InterPro" id="IPR042449">
    <property type="entry name" value="Ub-E1_IAD_1"/>
</dbReference>
<dbReference type="AlphaFoldDB" id="A0A0J9XK53"/>
<feature type="binding site" evidence="11">
    <location>
        <begin position="123"/>
        <end position="128"/>
    </location>
    <ligand>
        <name>ATP</name>
        <dbReference type="ChEBI" id="CHEBI:30616"/>
    </ligand>
</feature>
<dbReference type="Pfam" id="PF10585">
    <property type="entry name" value="UBA_E1_SCCH"/>
    <property type="match status" value="1"/>
</dbReference>
<protein>
    <recommendedName>
        <fullName evidence="8 9">Ubiquitin-activating enzyme E1-like</fullName>
    </recommendedName>
</protein>
<gene>
    <name evidence="17" type="ORF">BN980_GECA24s00384g</name>
</gene>
<name>A0A0J9XK53_GEOCN</name>
<feature type="binding site" evidence="12">
    <location>
        <position position="436"/>
    </location>
    <ligand>
        <name>Zn(2+)</name>
        <dbReference type="ChEBI" id="CHEBI:29105"/>
    </ligand>
</feature>
<dbReference type="InterPro" id="IPR030661">
    <property type="entry name" value="Uba2"/>
</dbReference>
<proteinExistence type="inferred from homology"/>
<feature type="binding site" evidence="12">
    <location>
        <position position="164"/>
    </location>
    <ligand>
        <name>Zn(2+)</name>
        <dbReference type="ChEBI" id="CHEBI:29105"/>
    </ligand>
</feature>
<dbReference type="OrthoDB" id="10255449at2759"/>
<dbReference type="UniPathway" id="UPA00886"/>
<evidence type="ECO:0000256" key="4">
    <source>
        <dbReference type="ARBA" id="ARBA00022741"/>
    </source>
</evidence>
<feature type="binding site" evidence="11">
    <location>
        <begin position="61"/>
        <end position="64"/>
    </location>
    <ligand>
        <name>ATP</name>
        <dbReference type="ChEBI" id="CHEBI:30616"/>
    </ligand>
</feature>
<evidence type="ECO:0000259" key="16">
    <source>
        <dbReference type="Pfam" id="PF14732"/>
    </source>
</evidence>
<feature type="region of interest" description="Disordered" evidence="13">
    <location>
        <begin position="546"/>
        <end position="572"/>
    </location>
</feature>
<sequence>MPSRSDYALQAFGQDTFNNIQNARVLMVGAGGIGCELLKDLVLLGLSEIHIVDLDTIDLSNLNRQFLFRHRHIKQPKSFVAAETASKFNPAIKIVPYFSNIKDTTLFPLSWFKSFDIVLNALDNKDARSYVNRMCLTANVPLVESGTSGFRGQTQPIVGGLSECFECNPKETPKTFAICTIRSTPSQPIHCIVWAKNYLFSQLFDEQNENEPVVSDEDAENAEEIAKLQKESNELKAIRDQINSPDFAKVFFDKCFTSDIERLASMDTMWKTRKAPKPLSFAELSQQAGDYKTLATAALLNDQKSWSAVEAFAVLLDSTDRLQKRYTDATPLSFDKDDGDTLDFVSAAAVLRSLIFSIEVKSKFEIKQMAGNIIPAIATTNAIVAGLSVLQSVKLLNGLKQGTLKDALDQTPTVFLSREPTHIFSTEKNYGPRPECAVCSVTRSTLLVNPEVTTLRQIVETLLQENWSFSDEFAIVTDGLIYDPDFDDNLDRTLADLGINSESFITVHDESDETPHANLELLILKPEAVQTSQEITELLANMEKPEFKAKYIPPPPESDDDESDIELADDDLDDDVVILEEDDEAAAQKRKLEDLGDLTPKEEVKRLKVTD</sequence>
<feature type="binding site" evidence="11">
    <location>
        <position position="77"/>
    </location>
    <ligand>
        <name>ATP</name>
        <dbReference type="ChEBI" id="CHEBI:30616"/>
    </ligand>
</feature>
<dbReference type="Pfam" id="PF00899">
    <property type="entry name" value="ThiF"/>
    <property type="match status" value="1"/>
</dbReference>
<dbReference type="InterPro" id="IPR045886">
    <property type="entry name" value="ThiF/MoeB/HesA"/>
</dbReference>
<keyword evidence="7 9" id="KW-0067">ATP-binding</keyword>
<feature type="binding site" evidence="11">
    <location>
        <position position="53"/>
    </location>
    <ligand>
        <name>ATP</name>
        <dbReference type="ChEBI" id="CHEBI:30616"/>
    </ligand>
</feature>
<feature type="binding site" evidence="12">
    <location>
        <position position="167"/>
    </location>
    <ligand>
        <name>Zn(2+)</name>
        <dbReference type="ChEBI" id="CHEBI:29105"/>
    </ligand>
</feature>
<dbReference type="PANTHER" id="PTHR10953:SF5">
    <property type="entry name" value="SUMO-ACTIVATING ENZYME SUBUNIT 2"/>
    <property type="match status" value="1"/>
</dbReference>
<dbReference type="Gene3D" id="3.50.50.80">
    <property type="entry name" value="Ubiquitin-activating enzyme E1, inactive adenylation domain, subdomain 1"/>
    <property type="match status" value="1"/>
</dbReference>
<evidence type="ECO:0000313" key="18">
    <source>
        <dbReference type="Proteomes" id="UP000242525"/>
    </source>
</evidence>
<keyword evidence="4 9" id="KW-0547">Nucleotide-binding</keyword>
<evidence type="ECO:0000256" key="6">
    <source>
        <dbReference type="ARBA" id="ARBA00022833"/>
    </source>
</evidence>
<feature type="domain" description="Ubiquitin/SUMO-activating enzyme ubiquitin-like" evidence="16">
    <location>
        <begin position="447"/>
        <end position="522"/>
    </location>
</feature>
<evidence type="ECO:0000256" key="3">
    <source>
        <dbReference type="ARBA" id="ARBA00022723"/>
    </source>
</evidence>
<dbReference type="PANTHER" id="PTHR10953">
    <property type="entry name" value="UBIQUITIN-ACTIVATING ENZYME E1"/>
    <property type="match status" value="1"/>
</dbReference>
<accession>A0A0J9XK53</accession>
<feature type="domain" description="THIF-type NAD/FAD binding fold" evidence="14">
    <location>
        <begin position="6"/>
        <end position="410"/>
    </location>
</feature>
<evidence type="ECO:0000256" key="5">
    <source>
        <dbReference type="ARBA" id="ARBA00022786"/>
    </source>
</evidence>
<feature type="binding site" evidence="12">
    <location>
        <position position="439"/>
    </location>
    <ligand>
        <name>Zn(2+)</name>
        <dbReference type="ChEBI" id="CHEBI:29105"/>
    </ligand>
</feature>
<dbReference type="Gene3D" id="3.10.290.20">
    <property type="entry name" value="Ubiquitin-like 2 activating enzyme e1b. Chain: B, domain 3"/>
    <property type="match status" value="1"/>
</dbReference>
<dbReference type="InterPro" id="IPR023318">
    <property type="entry name" value="Ub_act_enz_dom_a_sf"/>
</dbReference>